<evidence type="ECO:0000256" key="4">
    <source>
        <dbReference type="ARBA" id="ARBA00022723"/>
    </source>
</evidence>
<dbReference type="PANTHER" id="PTHR13483">
    <property type="entry name" value="BOX C_D SNORNA PROTEIN 1-RELATED"/>
    <property type="match status" value="1"/>
</dbReference>
<keyword evidence="4" id="KW-0479">Metal-binding</keyword>
<keyword evidence="3" id="KW-0597">Phosphoprotein</keyword>
<keyword evidence="2" id="KW-0690">Ribosome biogenesis</keyword>
<dbReference type="Gene3D" id="3.30.60.190">
    <property type="match status" value="1"/>
</dbReference>
<proteinExistence type="inferred from homology"/>
<organism evidence="17 18">
    <name type="scientific">Aegilops tauschii subsp. strangulata</name>
    <name type="common">Goatgrass</name>
    <dbReference type="NCBI Taxonomy" id="200361"/>
    <lineage>
        <taxon>Eukaryota</taxon>
        <taxon>Viridiplantae</taxon>
        <taxon>Streptophyta</taxon>
        <taxon>Embryophyta</taxon>
        <taxon>Tracheophyta</taxon>
        <taxon>Spermatophyta</taxon>
        <taxon>Magnoliopsida</taxon>
        <taxon>Liliopsida</taxon>
        <taxon>Poales</taxon>
        <taxon>Poaceae</taxon>
        <taxon>BOP clade</taxon>
        <taxon>Pooideae</taxon>
        <taxon>Triticodae</taxon>
        <taxon>Triticeae</taxon>
        <taxon>Triticinae</taxon>
        <taxon>Aegilops</taxon>
    </lineage>
</organism>
<keyword evidence="18" id="KW-1185">Reference proteome</keyword>
<reference evidence="17" key="4">
    <citation type="submission" date="2019-03" db="UniProtKB">
        <authorList>
            <consortium name="EnsemblPlants"/>
        </authorList>
    </citation>
    <scope>IDENTIFICATION</scope>
</reference>
<reference evidence="17" key="5">
    <citation type="journal article" date="2021" name="G3 (Bethesda)">
        <title>Aegilops tauschii genome assembly Aet v5.0 features greater sequence contiguity and improved annotation.</title>
        <authorList>
            <person name="Wang L."/>
            <person name="Zhu T."/>
            <person name="Rodriguez J.C."/>
            <person name="Deal K.R."/>
            <person name="Dubcovsky J."/>
            <person name="McGuire P.E."/>
            <person name="Lux T."/>
            <person name="Spannagl M."/>
            <person name="Mayer K.F.X."/>
            <person name="Baldrich P."/>
            <person name="Meyers B.C."/>
            <person name="Huo N."/>
            <person name="Gu Y.Q."/>
            <person name="Zhou H."/>
            <person name="Devos K.M."/>
            <person name="Bennetzen J.L."/>
            <person name="Unver T."/>
            <person name="Budak H."/>
            <person name="Gulick P.J."/>
            <person name="Galiba G."/>
            <person name="Kalapos B."/>
            <person name="Nelson D.R."/>
            <person name="Li P."/>
            <person name="You F.M."/>
            <person name="Luo M.C."/>
            <person name="Dvorak J."/>
        </authorList>
    </citation>
    <scope>NUCLEOTIDE SEQUENCE [LARGE SCALE GENOMIC DNA]</scope>
    <source>
        <strain evidence="17">cv. AL8/78</strain>
    </source>
</reference>
<evidence type="ECO:0000256" key="10">
    <source>
        <dbReference type="ARBA" id="ARBA00061949"/>
    </source>
</evidence>
<keyword evidence="6" id="KW-0862">Zinc</keyword>
<dbReference type="FunFam" id="3.30.60.190:FF:000001">
    <property type="entry name" value="box C/D snoRNA protein 1"/>
    <property type="match status" value="1"/>
</dbReference>
<dbReference type="CDD" id="cd23023">
    <property type="entry name" value="zf-HIT_BCD1"/>
    <property type="match status" value="1"/>
</dbReference>
<dbReference type="InterPro" id="IPR051639">
    <property type="entry name" value="BCD1"/>
</dbReference>
<dbReference type="GO" id="GO:0048254">
    <property type="term" value="P:snoRNA localization"/>
    <property type="evidence" value="ECO:0007669"/>
    <property type="project" value="TreeGrafter"/>
</dbReference>
<evidence type="ECO:0000313" key="18">
    <source>
        <dbReference type="Proteomes" id="UP000015105"/>
    </source>
</evidence>
<evidence type="ECO:0000256" key="15">
    <source>
        <dbReference type="SAM" id="Phobius"/>
    </source>
</evidence>
<evidence type="ECO:0000256" key="6">
    <source>
        <dbReference type="ARBA" id="ARBA00022833"/>
    </source>
</evidence>
<reference evidence="17" key="3">
    <citation type="journal article" date="2017" name="Nature">
        <title>Genome sequence of the progenitor of the wheat D genome Aegilops tauschii.</title>
        <authorList>
            <person name="Luo M.C."/>
            <person name="Gu Y.Q."/>
            <person name="Puiu D."/>
            <person name="Wang H."/>
            <person name="Twardziok S.O."/>
            <person name="Deal K.R."/>
            <person name="Huo N."/>
            <person name="Zhu T."/>
            <person name="Wang L."/>
            <person name="Wang Y."/>
            <person name="McGuire P.E."/>
            <person name="Liu S."/>
            <person name="Long H."/>
            <person name="Ramasamy R.K."/>
            <person name="Rodriguez J.C."/>
            <person name="Van S.L."/>
            <person name="Yuan L."/>
            <person name="Wang Z."/>
            <person name="Xia Z."/>
            <person name="Xiao L."/>
            <person name="Anderson O.D."/>
            <person name="Ouyang S."/>
            <person name="Liang Y."/>
            <person name="Zimin A.V."/>
            <person name="Pertea G."/>
            <person name="Qi P."/>
            <person name="Bennetzen J.L."/>
            <person name="Dai X."/>
            <person name="Dawson M.W."/>
            <person name="Muller H.G."/>
            <person name="Kugler K."/>
            <person name="Rivarola-Duarte L."/>
            <person name="Spannagl M."/>
            <person name="Mayer K.F.X."/>
            <person name="Lu F.H."/>
            <person name="Bevan M.W."/>
            <person name="Leroy P."/>
            <person name="Li P."/>
            <person name="You F.M."/>
            <person name="Sun Q."/>
            <person name="Liu Z."/>
            <person name="Lyons E."/>
            <person name="Wicker T."/>
            <person name="Salzberg S.L."/>
            <person name="Devos K.M."/>
            <person name="Dvorak J."/>
        </authorList>
    </citation>
    <scope>NUCLEOTIDE SEQUENCE [LARGE SCALE GENOMIC DNA]</scope>
    <source>
        <strain evidence="17">cv. AL8/78</strain>
    </source>
</reference>
<dbReference type="GO" id="GO:0070761">
    <property type="term" value="C:pre-snoRNP complex"/>
    <property type="evidence" value="ECO:0007669"/>
    <property type="project" value="TreeGrafter"/>
</dbReference>
<dbReference type="Pfam" id="PF04438">
    <property type="entry name" value="zf-HIT"/>
    <property type="match status" value="1"/>
</dbReference>
<evidence type="ECO:0000256" key="14">
    <source>
        <dbReference type="SAM" id="MobiDB-lite"/>
    </source>
</evidence>
<reference evidence="18" key="2">
    <citation type="journal article" date="2017" name="Nat. Plants">
        <title>The Aegilops tauschii genome reveals multiple impacts of transposons.</title>
        <authorList>
            <person name="Zhao G."/>
            <person name="Zou C."/>
            <person name="Li K."/>
            <person name="Wang K."/>
            <person name="Li T."/>
            <person name="Gao L."/>
            <person name="Zhang X."/>
            <person name="Wang H."/>
            <person name="Yang Z."/>
            <person name="Liu X."/>
            <person name="Jiang W."/>
            <person name="Mao L."/>
            <person name="Kong X."/>
            <person name="Jiao Y."/>
            <person name="Jia J."/>
        </authorList>
    </citation>
    <scope>NUCLEOTIDE SEQUENCE [LARGE SCALE GENOMIC DNA]</scope>
    <source>
        <strain evidence="18">cv. AL8/78</strain>
    </source>
</reference>
<accession>A0A453B061</accession>
<evidence type="ECO:0000256" key="7">
    <source>
        <dbReference type="ARBA" id="ARBA00022843"/>
    </source>
</evidence>
<dbReference type="GO" id="GO:0000463">
    <property type="term" value="P:maturation of LSU-rRNA from tricistronic rRNA transcript (SSU-rRNA, 5.8S rRNA, LSU-rRNA)"/>
    <property type="evidence" value="ECO:0007669"/>
    <property type="project" value="TreeGrafter"/>
</dbReference>
<sequence length="186" mass="20086">IPNIPSPLPPPLLLSQVPTRHGGGPPPSAAAASGSGGGGEKGALCQECGEQPWNYRCPGCSRLTCSLPCVQAHKRRTACSGKRPRTVPVALAQLQLAGGDEPGQGVGPQAARRLRLRLRGTPWRPAAAVALLPRQGRGAPGRPTRRPNLNFPWTMFVTCMCCFCCFSLQFTKRYLWSMYQVACFYR</sequence>
<keyword evidence="15" id="KW-0472">Membrane</keyword>
<keyword evidence="15" id="KW-0812">Transmembrane</keyword>
<evidence type="ECO:0000256" key="12">
    <source>
        <dbReference type="ARBA" id="ARBA00077531"/>
    </source>
</evidence>
<keyword evidence="15" id="KW-1133">Transmembrane helix</keyword>
<feature type="compositionally biased region" description="Pro residues" evidence="14">
    <location>
        <begin position="1"/>
        <end position="12"/>
    </location>
</feature>
<dbReference type="Proteomes" id="UP000015105">
    <property type="component" value="Chromosome 2D"/>
</dbReference>
<dbReference type="GO" id="GO:0000492">
    <property type="term" value="P:box C/D snoRNP assembly"/>
    <property type="evidence" value="ECO:0007669"/>
    <property type="project" value="TreeGrafter"/>
</dbReference>
<dbReference type="EnsemblPlants" id="AET2Gv20318700.8">
    <property type="protein sequence ID" value="AET2Gv20318700.8"/>
    <property type="gene ID" value="AET2Gv20318700"/>
</dbReference>
<evidence type="ECO:0000256" key="13">
    <source>
        <dbReference type="PROSITE-ProRule" id="PRU00453"/>
    </source>
</evidence>
<comment type="function">
    <text evidence="8">Required for box C/D snoRNAs accumulation involved in snoRNA processing, snoRNA transport to the nucleolus and ribosome biogenesis.</text>
</comment>
<keyword evidence="1" id="KW-1017">Isopeptide bond</keyword>
<name>A0A453B061_AEGTS</name>
<dbReference type="SUPFAM" id="SSF144232">
    <property type="entry name" value="HIT/MYND zinc finger-like"/>
    <property type="match status" value="1"/>
</dbReference>
<comment type="subunit">
    <text evidence="10">Interacts with FBL, SNU13, NOP58, NUFIP1, RUVBL1, RUVBL2 and TAF9. Interacts (via HIT-type zinc finger) with the RUVBL1/RUVBL2 complex in the presence of ADP.</text>
</comment>
<feature type="region of interest" description="Disordered" evidence="14">
    <location>
        <begin position="1"/>
        <end position="36"/>
    </location>
</feature>
<dbReference type="PANTHER" id="PTHR13483:SF3">
    <property type="entry name" value="BOX C_D SNORNA PROTEIN 1"/>
    <property type="match status" value="1"/>
</dbReference>
<feature type="domain" description="HIT-type" evidence="16">
    <location>
        <begin position="45"/>
        <end position="79"/>
    </location>
</feature>
<evidence type="ECO:0000256" key="1">
    <source>
        <dbReference type="ARBA" id="ARBA00022499"/>
    </source>
</evidence>
<keyword evidence="5 13" id="KW-0863">Zinc-finger</keyword>
<evidence type="ECO:0000256" key="3">
    <source>
        <dbReference type="ARBA" id="ARBA00022553"/>
    </source>
</evidence>
<evidence type="ECO:0000256" key="11">
    <source>
        <dbReference type="ARBA" id="ARBA00068630"/>
    </source>
</evidence>
<dbReference type="Gramene" id="AET2Gv20318700.8">
    <property type="protein sequence ID" value="AET2Gv20318700.8"/>
    <property type="gene ID" value="AET2Gv20318700"/>
</dbReference>
<dbReference type="GO" id="GO:0005634">
    <property type="term" value="C:nucleus"/>
    <property type="evidence" value="ECO:0007669"/>
    <property type="project" value="TreeGrafter"/>
</dbReference>
<evidence type="ECO:0000259" key="16">
    <source>
        <dbReference type="PROSITE" id="PS51083"/>
    </source>
</evidence>
<dbReference type="GO" id="GO:0008270">
    <property type="term" value="F:zinc ion binding"/>
    <property type="evidence" value="ECO:0007669"/>
    <property type="project" value="UniProtKB-UniRule"/>
</dbReference>
<dbReference type="PROSITE" id="PS51083">
    <property type="entry name" value="ZF_HIT"/>
    <property type="match status" value="1"/>
</dbReference>
<evidence type="ECO:0000256" key="2">
    <source>
        <dbReference type="ARBA" id="ARBA00022517"/>
    </source>
</evidence>
<reference evidence="18" key="1">
    <citation type="journal article" date="2014" name="Science">
        <title>Ancient hybridizations among the ancestral genomes of bread wheat.</title>
        <authorList>
            <consortium name="International Wheat Genome Sequencing Consortium,"/>
            <person name="Marcussen T."/>
            <person name="Sandve S.R."/>
            <person name="Heier L."/>
            <person name="Spannagl M."/>
            <person name="Pfeifer M."/>
            <person name="Jakobsen K.S."/>
            <person name="Wulff B.B."/>
            <person name="Steuernagel B."/>
            <person name="Mayer K.F."/>
            <person name="Olsen O.A."/>
        </authorList>
    </citation>
    <scope>NUCLEOTIDE SEQUENCE [LARGE SCALE GENOMIC DNA]</scope>
    <source>
        <strain evidence="18">cv. AL8/78</strain>
    </source>
</reference>
<protein>
    <recommendedName>
        <fullName evidence="11">Box C/D snoRNA protein 1</fullName>
    </recommendedName>
    <alternativeName>
        <fullName evidence="12">Zinc finger HIT domain-containing protein 6</fullName>
    </alternativeName>
</protein>
<evidence type="ECO:0000256" key="8">
    <source>
        <dbReference type="ARBA" id="ARBA00049598"/>
    </source>
</evidence>
<dbReference type="InterPro" id="IPR007529">
    <property type="entry name" value="Znf_HIT"/>
</dbReference>
<evidence type="ECO:0000256" key="9">
    <source>
        <dbReference type="ARBA" id="ARBA00049654"/>
    </source>
</evidence>
<dbReference type="AlphaFoldDB" id="A0A453B061"/>
<feature type="transmembrane region" description="Helical" evidence="15">
    <location>
        <begin position="151"/>
        <end position="170"/>
    </location>
</feature>
<evidence type="ECO:0000313" key="17">
    <source>
        <dbReference type="EnsemblPlants" id="AET2Gv20318700.8"/>
    </source>
</evidence>
<comment type="similarity">
    <text evidence="9">Belongs to the BCD1 family.</text>
</comment>
<keyword evidence="7" id="KW-0832">Ubl conjugation</keyword>
<evidence type="ECO:0000256" key="5">
    <source>
        <dbReference type="ARBA" id="ARBA00022771"/>
    </source>
</evidence>